<accession>A0ABP7TNV1</accession>
<evidence type="ECO:0000313" key="1">
    <source>
        <dbReference type="EMBL" id="GAA4028963.1"/>
    </source>
</evidence>
<name>A0ABP7TNV1_9PSEU</name>
<reference evidence="2" key="1">
    <citation type="journal article" date="2019" name="Int. J. Syst. Evol. Microbiol.">
        <title>The Global Catalogue of Microorganisms (GCM) 10K type strain sequencing project: providing services to taxonomists for standard genome sequencing and annotation.</title>
        <authorList>
            <consortium name="The Broad Institute Genomics Platform"/>
            <consortium name="The Broad Institute Genome Sequencing Center for Infectious Disease"/>
            <person name="Wu L."/>
            <person name="Ma J."/>
        </authorList>
    </citation>
    <scope>NUCLEOTIDE SEQUENCE [LARGE SCALE GENOMIC DNA]</scope>
    <source>
        <strain evidence="2">JCM 17342</strain>
    </source>
</reference>
<dbReference type="Pfam" id="PF13671">
    <property type="entry name" value="AAA_33"/>
    <property type="match status" value="1"/>
</dbReference>
<protein>
    <recommendedName>
        <fullName evidence="3">Phosphotransferase</fullName>
    </recommendedName>
</protein>
<proteinExistence type="predicted"/>
<evidence type="ECO:0008006" key="3">
    <source>
        <dbReference type="Google" id="ProtNLM"/>
    </source>
</evidence>
<evidence type="ECO:0000313" key="2">
    <source>
        <dbReference type="Proteomes" id="UP001501747"/>
    </source>
</evidence>
<keyword evidence="2" id="KW-1185">Reference proteome</keyword>
<sequence>MPAYPARVIDTPLFVLTGISASGKTTIGRLLADSFPRSAFVEGDLVREMVRSGRVDMSPEPSEDALSQLLLRYRQAATLAMSFQDAGFATVAEDVIIGDVLKDYLDVLRGRPVHLVVLAPTPETVHAREAARNKTGYDTWAVTALNKILHEQTPRLGLWLDTSEQTPQETVAEILSRRAESLIA</sequence>
<dbReference type="InterPro" id="IPR027417">
    <property type="entry name" value="P-loop_NTPase"/>
</dbReference>
<dbReference type="Gene3D" id="3.40.50.300">
    <property type="entry name" value="P-loop containing nucleotide triphosphate hydrolases"/>
    <property type="match status" value="1"/>
</dbReference>
<gene>
    <name evidence="1" type="ORF">GCM10022247_62520</name>
</gene>
<comment type="caution">
    <text evidence="1">The sequence shown here is derived from an EMBL/GenBank/DDBJ whole genome shotgun (WGS) entry which is preliminary data.</text>
</comment>
<organism evidence="1 2">
    <name type="scientific">Allokutzneria multivorans</name>
    <dbReference type="NCBI Taxonomy" id="1142134"/>
    <lineage>
        <taxon>Bacteria</taxon>
        <taxon>Bacillati</taxon>
        <taxon>Actinomycetota</taxon>
        <taxon>Actinomycetes</taxon>
        <taxon>Pseudonocardiales</taxon>
        <taxon>Pseudonocardiaceae</taxon>
        <taxon>Allokutzneria</taxon>
    </lineage>
</organism>
<dbReference type="SUPFAM" id="SSF52540">
    <property type="entry name" value="P-loop containing nucleoside triphosphate hydrolases"/>
    <property type="match status" value="1"/>
</dbReference>
<dbReference type="EMBL" id="BAABAL010000019">
    <property type="protein sequence ID" value="GAA4028963.1"/>
    <property type="molecule type" value="Genomic_DNA"/>
</dbReference>
<dbReference type="Proteomes" id="UP001501747">
    <property type="component" value="Unassembled WGS sequence"/>
</dbReference>